<keyword evidence="1" id="KW-0472">Membrane</keyword>
<reference evidence="2 3" key="1">
    <citation type="submission" date="2013-07" db="EMBL/GenBank/DDBJ databases">
        <title>Comparative Genomic and Metabolomic Analysis of Twelve Strains of Pseudoalteromonas luteoviolacea.</title>
        <authorList>
            <person name="Vynne N.G."/>
            <person name="Mansson M."/>
            <person name="Gram L."/>
        </authorList>
    </citation>
    <scope>NUCLEOTIDE SEQUENCE [LARGE SCALE GENOMIC DNA]</scope>
    <source>
        <strain evidence="2 3">CPMOR-1</strain>
    </source>
</reference>
<proteinExistence type="predicted"/>
<protein>
    <submittedName>
        <fullName evidence="2">Uncharacterized protein</fullName>
    </submittedName>
</protein>
<dbReference type="PATRIC" id="fig|1365248.3.peg.841"/>
<dbReference type="Proteomes" id="UP000076486">
    <property type="component" value="Unassembled WGS sequence"/>
</dbReference>
<dbReference type="AlphaFoldDB" id="A0A167MAN3"/>
<keyword evidence="1" id="KW-0812">Transmembrane</keyword>
<name>A0A167MAN3_9GAMM</name>
<evidence type="ECO:0000313" key="2">
    <source>
        <dbReference type="EMBL" id="KZN66043.1"/>
    </source>
</evidence>
<sequence length="39" mass="4150">MVNLTTIQATYLIMSAAIVIAIKKTNSCGSLAIHIIQFG</sequence>
<keyword evidence="1" id="KW-1133">Transmembrane helix</keyword>
<evidence type="ECO:0000256" key="1">
    <source>
        <dbReference type="SAM" id="Phobius"/>
    </source>
</evidence>
<organism evidence="2 3">
    <name type="scientific">Pseudoalteromonas luteoviolacea CPMOR-1</name>
    <dbReference type="NCBI Taxonomy" id="1365248"/>
    <lineage>
        <taxon>Bacteria</taxon>
        <taxon>Pseudomonadati</taxon>
        <taxon>Pseudomonadota</taxon>
        <taxon>Gammaproteobacteria</taxon>
        <taxon>Alteromonadales</taxon>
        <taxon>Pseudoalteromonadaceae</taxon>
        <taxon>Pseudoalteromonas</taxon>
    </lineage>
</organism>
<comment type="caution">
    <text evidence="2">The sequence shown here is derived from an EMBL/GenBank/DDBJ whole genome shotgun (WGS) entry which is preliminary data.</text>
</comment>
<dbReference type="EMBL" id="AUYC01000014">
    <property type="protein sequence ID" value="KZN66043.1"/>
    <property type="molecule type" value="Genomic_DNA"/>
</dbReference>
<evidence type="ECO:0000313" key="3">
    <source>
        <dbReference type="Proteomes" id="UP000076486"/>
    </source>
</evidence>
<feature type="transmembrane region" description="Helical" evidence="1">
    <location>
        <begin position="6"/>
        <end position="22"/>
    </location>
</feature>
<accession>A0A167MAN3</accession>
<gene>
    <name evidence="2" type="ORF">N473_10765</name>
</gene>